<dbReference type="EMBL" id="JBJHZZ010000001">
    <property type="protein sequence ID" value="MFL0246176.1"/>
    <property type="molecule type" value="Genomic_DNA"/>
</dbReference>
<evidence type="ECO:0000256" key="6">
    <source>
        <dbReference type="ARBA" id="ARBA00022989"/>
    </source>
</evidence>
<comment type="function">
    <text evidence="8">Probably a riboflavin-binding protein that interacts with the energy-coupling factor (ECF) ABC-transporter complex.</text>
</comment>
<evidence type="ECO:0000256" key="9">
    <source>
        <dbReference type="SAM" id="Phobius"/>
    </source>
</evidence>
<feature type="transmembrane region" description="Helical" evidence="9">
    <location>
        <begin position="12"/>
        <end position="31"/>
    </location>
</feature>
<dbReference type="InterPro" id="IPR024529">
    <property type="entry name" value="ECF_trnsprt_substrate-spec"/>
</dbReference>
<reference evidence="10 11" key="1">
    <citation type="submission" date="2024-11" db="EMBL/GenBank/DDBJ databases">
        <authorList>
            <person name="Heng Y.C."/>
            <person name="Lim A.C.H."/>
            <person name="Lee J.K.Y."/>
            <person name="Kittelmann S."/>
        </authorList>
    </citation>
    <scope>NUCLEOTIDE SEQUENCE [LARGE SCALE GENOMIC DNA]</scope>
    <source>
        <strain evidence="10 11">WILCCON 0185</strain>
    </source>
</reference>
<accession>A0ABW8T1H0</accession>
<feature type="transmembrane region" description="Helical" evidence="9">
    <location>
        <begin position="162"/>
        <end position="186"/>
    </location>
</feature>
<keyword evidence="11" id="KW-1185">Reference proteome</keyword>
<keyword evidence="5 9" id="KW-0812">Transmembrane</keyword>
<dbReference type="PANTHER" id="PTHR38438">
    <property type="entry name" value="RIBOFLAVIN TRANSPORTER RIBU"/>
    <property type="match status" value="1"/>
</dbReference>
<gene>
    <name evidence="10" type="ORF">ACJDUG_04180</name>
</gene>
<evidence type="ECO:0000313" key="11">
    <source>
        <dbReference type="Proteomes" id="UP001623591"/>
    </source>
</evidence>
<dbReference type="PANTHER" id="PTHR38438:SF1">
    <property type="entry name" value="RIBOFLAVIN TRANSPORTER RIBU"/>
    <property type="match status" value="1"/>
</dbReference>
<dbReference type="Pfam" id="PF12822">
    <property type="entry name" value="ECF_trnsprt"/>
    <property type="match status" value="1"/>
</dbReference>
<feature type="transmembrane region" description="Helical" evidence="9">
    <location>
        <begin position="75"/>
        <end position="98"/>
    </location>
</feature>
<protein>
    <recommendedName>
        <fullName evidence="8">Riboflavin transporter</fullName>
    </recommendedName>
</protein>
<feature type="transmembrane region" description="Helical" evidence="9">
    <location>
        <begin position="138"/>
        <end position="156"/>
    </location>
</feature>
<evidence type="ECO:0000256" key="7">
    <source>
        <dbReference type="ARBA" id="ARBA00023136"/>
    </source>
</evidence>
<evidence type="ECO:0000313" key="10">
    <source>
        <dbReference type="EMBL" id="MFL0246176.1"/>
    </source>
</evidence>
<dbReference type="Proteomes" id="UP001623591">
    <property type="component" value="Unassembled WGS sequence"/>
</dbReference>
<keyword evidence="4 8" id="KW-1003">Cell membrane</keyword>
<evidence type="ECO:0000256" key="4">
    <source>
        <dbReference type="ARBA" id="ARBA00022475"/>
    </source>
</evidence>
<comment type="subcellular location">
    <subcellularLocation>
        <location evidence="1">Cell membrane</location>
        <topology evidence="1">Multi-pass membrane protein</topology>
    </subcellularLocation>
</comment>
<evidence type="ECO:0000256" key="5">
    <source>
        <dbReference type="ARBA" id="ARBA00022692"/>
    </source>
</evidence>
<comment type="similarity">
    <text evidence="2 8">Belongs to the prokaryotic riboflavin transporter (P-RFT) (TC 2.A.87) family.</text>
</comment>
<organism evidence="10 11">
    <name type="scientific">Candidatus Clostridium stratigraminis</name>
    <dbReference type="NCBI Taxonomy" id="3381661"/>
    <lineage>
        <taxon>Bacteria</taxon>
        <taxon>Bacillati</taxon>
        <taxon>Bacillota</taxon>
        <taxon>Clostridia</taxon>
        <taxon>Eubacteriales</taxon>
        <taxon>Clostridiaceae</taxon>
        <taxon>Clostridium</taxon>
    </lineage>
</organism>
<feature type="transmembrane region" description="Helical" evidence="9">
    <location>
        <begin position="43"/>
        <end position="63"/>
    </location>
</feature>
<comment type="caution">
    <text evidence="10">The sequence shown here is derived from an EMBL/GenBank/DDBJ whole genome shotgun (WGS) entry which is preliminary data.</text>
</comment>
<keyword evidence="7 8" id="KW-0472">Membrane</keyword>
<evidence type="ECO:0000256" key="3">
    <source>
        <dbReference type="ARBA" id="ARBA00022448"/>
    </source>
</evidence>
<evidence type="ECO:0000256" key="8">
    <source>
        <dbReference type="PIRNR" id="PIRNR037778"/>
    </source>
</evidence>
<dbReference type="Gene3D" id="1.10.1760.20">
    <property type="match status" value="1"/>
</dbReference>
<evidence type="ECO:0000256" key="1">
    <source>
        <dbReference type="ARBA" id="ARBA00004651"/>
    </source>
</evidence>
<name>A0ABW8T1H0_9CLOT</name>
<sequence>MKNNKLNKLIKISLLGCIAFILMYIEIPLPIFPSFLRIDIGDLPALLGAFAFGPMAGVLVELIKNILYAIFKGNTALIGESANFIIGSVLVITTGIIYKKKKTKKGALLGLLAGGIAMTLAGAVLNYYVLLPLYETVLGFKISAVVGMGAAINHNVKDLNSFIIWIIVPYNILKVFVVSIVTLAVYKSVSPILHER</sequence>
<evidence type="ECO:0000256" key="2">
    <source>
        <dbReference type="ARBA" id="ARBA00005540"/>
    </source>
</evidence>
<feature type="transmembrane region" description="Helical" evidence="9">
    <location>
        <begin position="110"/>
        <end position="131"/>
    </location>
</feature>
<keyword evidence="6 9" id="KW-1133">Transmembrane helix</keyword>
<dbReference type="InterPro" id="IPR025720">
    <property type="entry name" value="RibU"/>
</dbReference>
<proteinExistence type="inferred from homology"/>
<dbReference type="RefSeq" id="WP_406768628.1">
    <property type="nucleotide sequence ID" value="NZ_JBJHZZ010000001.1"/>
</dbReference>
<keyword evidence="3 8" id="KW-0813">Transport</keyword>
<dbReference type="PIRSF" id="PIRSF037778">
    <property type="entry name" value="UCP037778_transp_RibU"/>
    <property type="match status" value="1"/>
</dbReference>